<feature type="compositionally biased region" description="Low complexity" evidence="1">
    <location>
        <begin position="107"/>
        <end position="125"/>
    </location>
</feature>
<dbReference type="EMBL" id="QWGP01000018">
    <property type="protein sequence ID" value="RHZ93307.1"/>
    <property type="molecule type" value="Genomic_DNA"/>
</dbReference>
<accession>A0AAX1UJ49</accession>
<proteinExistence type="predicted"/>
<sequence length="125" mass="13353">MTDMHGLLAEIRRPRLLMRAARLGLACYRRERDLRRLVPEPELGRAMATLLAEERDIERRRQAGEATYSVTHHVEVLIALIAEARLAPPAGCLSSRSAGGAGLRAETAPAPADADTGGSGAASLS</sequence>
<evidence type="ECO:0000313" key="2">
    <source>
        <dbReference type="EMBL" id="RHZ93307.1"/>
    </source>
</evidence>
<evidence type="ECO:0000256" key="1">
    <source>
        <dbReference type="SAM" id="MobiDB-lite"/>
    </source>
</evidence>
<reference evidence="2 3" key="1">
    <citation type="submission" date="2018-08" db="EMBL/GenBank/DDBJ databases">
        <title>Draft genome sequence of Rhodobacter sphaeroides FY.</title>
        <authorList>
            <person name="Rayyan A."/>
            <person name="Meyer T.E."/>
            <person name="Kyndt J.A."/>
        </authorList>
    </citation>
    <scope>NUCLEOTIDE SEQUENCE [LARGE SCALE GENOMIC DNA]</scope>
    <source>
        <strain evidence="2 3">FY</strain>
    </source>
</reference>
<organism evidence="2 3">
    <name type="scientific">Cereibacter sphaeroides</name>
    <name type="common">Rhodobacter sphaeroides</name>
    <dbReference type="NCBI Taxonomy" id="1063"/>
    <lineage>
        <taxon>Bacteria</taxon>
        <taxon>Pseudomonadati</taxon>
        <taxon>Pseudomonadota</taxon>
        <taxon>Alphaproteobacteria</taxon>
        <taxon>Rhodobacterales</taxon>
        <taxon>Paracoccaceae</taxon>
        <taxon>Cereibacter</taxon>
    </lineage>
</organism>
<feature type="region of interest" description="Disordered" evidence="1">
    <location>
        <begin position="96"/>
        <end position="125"/>
    </location>
</feature>
<gene>
    <name evidence="2" type="ORF">D1114_15445</name>
</gene>
<protein>
    <submittedName>
        <fullName evidence="2">Uncharacterized protein</fullName>
    </submittedName>
</protein>
<dbReference type="InterPro" id="IPR045516">
    <property type="entry name" value="DUF6477"/>
</dbReference>
<dbReference type="AlphaFoldDB" id="A0AAX1UJ49"/>
<evidence type="ECO:0000313" key="3">
    <source>
        <dbReference type="Proteomes" id="UP000266305"/>
    </source>
</evidence>
<comment type="caution">
    <text evidence="2">The sequence shown here is derived from an EMBL/GenBank/DDBJ whole genome shotgun (WGS) entry which is preliminary data.</text>
</comment>
<dbReference type="Proteomes" id="UP000266305">
    <property type="component" value="Unassembled WGS sequence"/>
</dbReference>
<dbReference type="Pfam" id="PF20083">
    <property type="entry name" value="DUF6477"/>
    <property type="match status" value="1"/>
</dbReference>
<name>A0AAX1UJ49_CERSP</name>
<dbReference type="RefSeq" id="WP_119000682.1">
    <property type="nucleotide sequence ID" value="NZ_QWGP01000018.1"/>
</dbReference>